<dbReference type="AlphaFoldDB" id="A0AAD5UTW1"/>
<dbReference type="Proteomes" id="UP001212997">
    <property type="component" value="Unassembled WGS sequence"/>
</dbReference>
<sequence>MHASSASGSLPWNTLPAEMKLSVVELLDLKDVRSFALVCKDAYAISVPAMWRLVDIKSFDSLQSYIRNVPQSYTRNIRQLSISTKLQNGAPMPTSEQARQVTDALVELLTQCCQVEQMTLNLEGSLTKTIIPCFERFSALKILAINHCGDEQLSPFGLLSPSQQLYPL</sequence>
<evidence type="ECO:0000313" key="3">
    <source>
        <dbReference type="Proteomes" id="UP001212997"/>
    </source>
</evidence>
<dbReference type="Pfam" id="PF00646">
    <property type="entry name" value="F-box"/>
    <property type="match status" value="1"/>
</dbReference>
<dbReference type="EMBL" id="JANAWD010000584">
    <property type="protein sequence ID" value="KAJ3477544.1"/>
    <property type="molecule type" value="Genomic_DNA"/>
</dbReference>
<accession>A0AAD5UTW1</accession>
<evidence type="ECO:0000313" key="2">
    <source>
        <dbReference type="EMBL" id="KAJ3477544.1"/>
    </source>
</evidence>
<comment type="caution">
    <text evidence="2">The sequence shown here is derived from an EMBL/GenBank/DDBJ whole genome shotgun (WGS) entry which is preliminary data.</text>
</comment>
<dbReference type="InterPro" id="IPR001810">
    <property type="entry name" value="F-box_dom"/>
</dbReference>
<reference evidence="2" key="1">
    <citation type="submission" date="2022-07" db="EMBL/GenBank/DDBJ databases">
        <title>Genome Sequence of Physisporinus lineatus.</title>
        <authorList>
            <person name="Buettner E."/>
        </authorList>
    </citation>
    <scope>NUCLEOTIDE SEQUENCE</scope>
    <source>
        <strain evidence="2">VT162</strain>
    </source>
</reference>
<dbReference type="SUPFAM" id="SSF81383">
    <property type="entry name" value="F-box domain"/>
    <property type="match status" value="1"/>
</dbReference>
<protein>
    <recommendedName>
        <fullName evidence="1">F-box domain-containing protein</fullName>
    </recommendedName>
</protein>
<dbReference type="InterPro" id="IPR036047">
    <property type="entry name" value="F-box-like_dom_sf"/>
</dbReference>
<evidence type="ECO:0000259" key="1">
    <source>
        <dbReference type="PROSITE" id="PS50181"/>
    </source>
</evidence>
<feature type="domain" description="F-box" evidence="1">
    <location>
        <begin position="9"/>
        <end position="54"/>
    </location>
</feature>
<dbReference type="Gene3D" id="3.80.10.10">
    <property type="entry name" value="Ribonuclease Inhibitor"/>
    <property type="match status" value="1"/>
</dbReference>
<proteinExistence type="predicted"/>
<gene>
    <name evidence="2" type="ORF">NLI96_g10396</name>
</gene>
<organism evidence="2 3">
    <name type="scientific">Meripilus lineatus</name>
    <dbReference type="NCBI Taxonomy" id="2056292"/>
    <lineage>
        <taxon>Eukaryota</taxon>
        <taxon>Fungi</taxon>
        <taxon>Dikarya</taxon>
        <taxon>Basidiomycota</taxon>
        <taxon>Agaricomycotina</taxon>
        <taxon>Agaricomycetes</taxon>
        <taxon>Polyporales</taxon>
        <taxon>Meripilaceae</taxon>
        <taxon>Meripilus</taxon>
    </lineage>
</organism>
<name>A0AAD5UTW1_9APHY</name>
<dbReference type="PROSITE" id="PS50181">
    <property type="entry name" value="FBOX"/>
    <property type="match status" value="1"/>
</dbReference>
<keyword evidence="3" id="KW-1185">Reference proteome</keyword>
<dbReference type="InterPro" id="IPR032675">
    <property type="entry name" value="LRR_dom_sf"/>
</dbReference>